<dbReference type="PANTHER" id="PTHR11492">
    <property type="entry name" value="NUCLEAR FACTOR I"/>
    <property type="match status" value="1"/>
</dbReference>
<feature type="compositionally biased region" description="Low complexity" evidence="1">
    <location>
        <begin position="182"/>
        <end position="191"/>
    </location>
</feature>
<feature type="non-terminal residue" evidence="2">
    <location>
        <position position="1"/>
    </location>
</feature>
<comment type="caution">
    <text evidence="2">The sequence shown here is derived from an EMBL/GenBank/DDBJ whole genome shotgun (WGS) entry which is preliminary data.</text>
</comment>
<dbReference type="InterPro" id="IPR000647">
    <property type="entry name" value="CTF/NFI"/>
</dbReference>
<dbReference type="Pfam" id="PF00859">
    <property type="entry name" value="CTF_NFI"/>
    <property type="match status" value="1"/>
</dbReference>
<evidence type="ECO:0000313" key="3">
    <source>
        <dbReference type="Proteomes" id="UP001558652"/>
    </source>
</evidence>
<dbReference type="PANTHER" id="PTHR11492:SF8">
    <property type="entry name" value="NUCLEAR FACTOR I, ISOFORM B"/>
    <property type="match status" value="1"/>
</dbReference>
<feature type="region of interest" description="Disordered" evidence="1">
    <location>
        <begin position="126"/>
        <end position="217"/>
    </location>
</feature>
<feature type="compositionally biased region" description="Polar residues" evidence="1">
    <location>
        <begin position="126"/>
        <end position="146"/>
    </location>
</feature>
<feature type="compositionally biased region" description="Low complexity" evidence="1">
    <location>
        <begin position="346"/>
        <end position="357"/>
    </location>
</feature>
<dbReference type="AlphaFoldDB" id="A0ABD0YFP1"/>
<evidence type="ECO:0000313" key="2">
    <source>
        <dbReference type="EMBL" id="KAL1129924.1"/>
    </source>
</evidence>
<keyword evidence="3" id="KW-1185">Reference proteome</keyword>
<feature type="compositionally biased region" description="Polar residues" evidence="1">
    <location>
        <begin position="270"/>
        <end position="279"/>
    </location>
</feature>
<proteinExistence type="predicted"/>
<feature type="compositionally biased region" description="Pro residues" evidence="1">
    <location>
        <begin position="285"/>
        <end position="303"/>
    </location>
</feature>
<feature type="compositionally biased region" description="Polar residues" evidence="1">
    <location>
        <begin position="199"/>
        <end position="217"/>
    </location>
</feature>
<feature type="compositionally biased region" description="Pro residues" evidence="1">
    <location>
        <begin position="149"/>
        <end position="159"/>
    </location>
</feature>
<organism evidence="2 3">
    <name type="scientific">Ranatra chinensis</name>
    <dbReference type="NCBI Taxonomy" id="642074"/>
    <lineage>
        <taxon>Eukaryota</taxon>
        <taxon>Metazoa</taxon>
        <taxon>Ecdysozoa</taxon>
        <taxon>Arthropoda</taxon>
        <taxon>Hexapoda</taxon>
        <taxon>Insecta</taxon>
        <taxon>Pterygota</taxon>
        <taxon>Neoptera</taxon>
        <taxon>Paraneoptera</taxon>
        <taxon>Hemiptera</taxon>
        <taxon>Heteroptera</taxon>
        <taxon>Panheteroptera</taxon>
        <taxon>Nepomorpha</taxon>
        <taxon>Nepidae</taxon>
        <taxon>Ranatrinae</taxon>
        <taxon>Ranatra</taxon>
    </lineage>
</organism>
<feature type="region of interest" description="Disordered" evidence="1">
    <location>
        <begin position="270"/>
        <end position="307"/>
    </location>
</feature>
<name>A0ABD0YFP1_9HEMI</name>
<evidence type="ECO:0000256" key="1">
    <source>
        <dbReference type="SAM" id="MobiDB-lite"/>
    </source>
</evidence>
<sequence>GYSHNPYNGVVCNDTILATGVFSSKELWRLSKASIVHNPNGMQPPINVIKIENPSYYCSSYTPPAQDHSTMLTAGAYRMQTQHSSVASLASSSYYQQSEHSPAKYPENGHDTLSDFVTFVCQEAENTQGNQAGPSRSPSKLSQYYPNSMLPPPPPPPMARPVAIIRSTGELNVSGNGGGGSSPPASITPPGEGSPPRSPVTQSGQETPQHSRTVVSSPFSVAVTRDYPVPFTHIHTQPAQLFTYPNLSPVSGMSGVISPTNLSLFSTPISVSSPRTSSRGGLPRWTPPGPTAPPPPPPGPGPPFITLEEDYMMTPLISSANNEANALIDDDRYFNTVVQSSEGMDTSLGTGSNNSGGAHTPPKAATGTSPKPS</sequence>
<dbReference type="Proteomes" id="UP001558652">
    <property type="component" value="Unassembled WGS sequence"/>
</dbReference>
<feature type="region of interest" description="Disordered" evidence="1">
    <location>
        <begin position="339"/>
        <end position="373"/>
    </location>
</feature>
<gene>
    <name evidence="2" type="ORF">AAG570_012868</name>
</gene>
<dbReference type="EMBL" id="JBFDAA010000008">
    <property type="protein sequence ID" value="KAL1129924.1"/>
    <property type="molecule type" value="Genomic_DNA"/>
</dbReference>
<protein>
    <submittedName>
        <fullName evidence="2">Uncharacterized protein</fullName>
    </submittedName>
</protein>
<accession>A0ABD0YFP1</accession>
<reference evidence="2 3" key="1">
    <citation type="submission" date="2024-07" db="EMBL/GenBank/DDBJ databases">
        <title>Chromosome-level genome assembly of the water stick insect Ranatra chinensis (Heteroptera: Nepidae).</title>
        <authorList>
            <person name="Liu X."/>
        </authorList>
    </citation>
    <scope>NUCLEOTIDE SEQUENCE [LARGE SCALE GENOMIC DNA]</scope>
    <source>
        <strain evidence="2">Cailab_2021Rc</strain>
        <tissue evidence="2">Muscle</tissue>
    </source>
</reference>